<dbReference type="Proteomes" id="UP001595848">
    <property type="component" value="Unassembled WGS sequence"/>
</dbReference>
<dbReference type="EMBL" id="JBHSBV010000010">
    <property type="protein sequence ID" value="MFC4203223.1"/>
    <property type="molecule type" value="Genomic_DNA"/>
</dbReference>
<sequence length="105" mass="11498">MKQATAASMLQHASWRRISEIRIPQFHDGHELPGHDIRALFGASAPAYSTRFNMPYVYIFSRILLPTGIYNSTPGHGGKIAASGAAAGNSTPGQPFTYEKTRCIY</sequence>
<evidence type="ECO:0000313" key="2">
    <source>
        <dbReference type="Proteomes" id="UP001595848"/>
    </source>
</evidence>
<proteinExistence type="predicted"/>
<protein>
    <submittedName>
        <fullName evidence="1">Uncharacterized protein</fullName>
    </submittedName>
</protein>
<dbReference type="RefSeq" id="WP_217963756.1">
    <property type="nucleotide sequence ID" value="NZ_JAHTBN010000002.1"/>
</dbReference>
<evidence type="ECO:0000313" key="1">
    <source>
        <dbReference type="EMBL" id="MFC4203223.1"/>
    </source>
</evidence>
<keyword evidence="2" id="KW-1185">Reference proteome</keyword>
<reference evidence="2" key="1">
    <citation type="journal article" date="2019" name="Int. J. Syst. Evol. Microbiol.">
        <title>The Global Catalogue of Microorganisms (GCM) 10K type strain sequencing project: providing services to taxonomists for standard genome sequencing and annotation.</title>
        <authorList>
            <consortium name="The Broad Institute Genomics Platform"/>
            <consortium name="The Broad Institute Genome Sequencing Center for Infectious Disease"/>
            <person name="Wu L."/>
            <person name="Ma J."/>
        </authorList>
    </citation>
    <scope>NUCLEOTIDE SEQUENCE [LARGE SCALE GENOMIC DNA]</scope>
    <source>
        <strain evidence="2">LMG 24813</strain>
    </source>
</reference>
<comment type="caution">
    <text evidence="1">The sequence shown here is derived from an EMBL/GenBank/DDBJ whole genome shotgun (WGS) entry which is preliminary data.</text>
</comment>
<accession>A0ABV8P5A5</accession>
<name>A0ABV8P5A5_9BURK</name>
<gene>
    <name evidence="1" type="ORF">ACFOY1_19910</name>
</gene>
<organism evidence="1 2">
    <name type="scientific">Candidimonas humi</name>
    <dbReference type="NCBI Taxonomy" id="683355"/>
    <lineage>
        <taxon>Bacteria</taxon>
        <taxon>Pseudomonadati</taxon>
        <taxon>Pseudomonadota</taxon>
        <taxon>Betaproteobacteria</taxon>
        <taxon>Burkholderiales</taxon>
        <taxon>Alcaligenaceae</taxon>
        <taxon>Candidimonas</taxon>
    </lineage>
</organism>